<dbReference type="InterPro" id="IPR000672">
    <property type="entry name" value="THF_DH/CycHdrlase"/>
</dbReference>
<dbReference type="PANTHER" id="PTHR48099">
    <property type="entry name" value="C-1-TETRAHYDROFOLATE SYNTHASE, CYTOPLASMIC-RELATED"/>
    <property type="match status" value="1"/>
</dbReference>
<evidence type="ECO:0000256" key="7">
    <source>
        <dbReference type="ARBA" id="ARBA00023002"/>
    </source>
</evidence>
<evidence type="ECO:0000259" key="12">
    <source>
        <dbReference type="Pfam" id="PF00763"/>
    </source>
</evidence>
<keyword evidence="6 11" id="KW-0521">NADP</keyword>
<feature type="domain" description="Tetrahydrofolate dehydrogenase/cyclohydrolase catalytic" evidence="12">
    <location>
        <begin position="5"/>
        <end position="119"/>
    </location>
</feature>
<comment type="caution">
    <text evidence="14">The sequence shown here is derived from an EMBL/GenBank/DDBJ whole genome shotgun (WGS) entry which is preliminary data.</text>
</comment>
<evidence type="ECO:0000256" key="1">
    <source>
        <dbReference type="ARBA" id="ARBA00004777"/>
    </source>
</evidence>
<evidence type="ECO:0000256" key="11">
    <source>
        <dbReference type="HAMAP-Rule" id="MF_01576"/>
    </source>
</evidence>
<reference evidence="14 15" key="1">
    <citation type="submission" date="2024-03" db="EMBL/GenBank/DDBJ databases">
        <title>Human intestinal bacterial collection.</title>
        <authorList>
            <person name="Pauvert C."/>
            <person name="Hitch T.C.A."/>
            <person name="Clavel T."/>
        </authorList>
    </citation>
    <scope>NUCLEOTIDE SEQUENCE [LARGE SCALE GENOMIC DNA]</scope>
    <source>
        <strain evidence="14 15">CLA-JM-H11</strain>
    </source>
</reference>
<evidence type="ECO:0000256" key="3">
    <source>
        <dbReference type="ARBA" id="ARBA00022605"/>
    </source>
</evidence>
<dbReference type="Proteomes" id="UP001477672">
    <property type="component" value="Unassembled WGS sequence"/>
</dbReference>
<dbReference type="EMBL" id="JBBMFA010000105">
    <property type="protein sequence ID" value="MEQ2521287.1"/>
    <property type="molecule type" value="Genomic_DNA"/>
</dbReference>
<sequence length="285" mass="30409">MAKLISGKELAARVKQEVAQEVQALRQKQITVRLAVIIVGENPASMTYVAGKARDCEACGIESDVIRLPEQTTEAELLERVRACNEDPSVNGLLVQLPLPKHICEKNVIDAIAPEKDVDGFTPVNVGKMVIGESCFLPCTPAGCLEMLRSTGLSMAGKNAVVVGRSNIVGKPMALLLCAQNATVTLCHSRTQDLAEICRRADILVVAVGRERFITGDMVKPGAVVIDVGINRGADGKLHGDVDFEAASEKAAFITPVPGGVGLMTRAMLMRNTLEAAKRQRGQAE</sequence>
<keyword evidence="9 11" id="KW-0486">Methionine biosynthesis</keyword>
<dbReference type="CDD" id="cd01080">
    <property type="entry name" value="NAD_bind_m-THF_DH_Cyclohyd"/>
    <property type="match status" value="1"/>
</dbReference>
<dbReference type="InterPro" id="IPR020630">
    <property type="entry name" value="THF_DH/CycHdrlase_cat_dom"/>
</dbReference>
<keyword evidence="10 11" id="KW-0511">Multifunctional enzyme</keyword>
<proteinExistence type="inferred from homology"/>
<dbReference type="Pfam" id="PF00763">
    <property type="entry name" value="THF_DHG_CYH"/>
    <property type="match status" value="1"/>
</dbReference>
<dbReference type="GO" id="GO:0004477">
    <property type="term" value="F:methenyltetrahydrofolate cyclohydrolase activity"/>
    <property type="evidence" value="ECO:0007669"/>
    <property type="project" value="UniProtKB-EC"/>
</dbReference>
<evidence type="ECO:0000256" key="6">
    <source>
        <dbReference type="ARBA" id="ARBA00022857"/>
    </source>
</evidence>
<dbReference type="HAMAP" id="MF_01576">
    <property type="entry name" value="THF_DHG_CYH"/>
    <property type="match status" value="1"/>
</dbReference>
<keyword evidence="2 11" id="KW-0554">One-carbon metabolism</keyword>
<dbReference type="NCBIfam" id="NF010783">
    <property type="entry name" value="PRK14186.1"/>
    <property type="match status" value="1"/>
</dbReference>
<dbReference type="InterPro" id="IPR036291">
    <property type="entry name" value="NAD(P)-bd_dom_sf"/>
</dbReference>
<dbReference type="Pfam" id="PF02882">
    <property type="entry name" value="THF_DHG_CYH_C"/>
    <property type="match status" value="1"/>
</dbReference>
<comment type="catalytic activity">
    <reaction evidence="11">
        <text>(6R)-5,10-methylene-5,6,7,8-tetrahydrofolate + NADP(+) = (6R)-5,10-methenyltetrahydrofolate + NADPH</text>
        <dbReference type="Rhea" id="RHEA:22812"/>
        <dbReference type="ChEBI" id="CHEBI:15636"/>
        <dbReference type="ChEBI" id="CHEBI:57455"/>
        <dbReference type="ChEBI" id="CHEBI:57783"/>
        <dbReference type="ChEBI" id="CHEBI:58349"/>
        <dbReference type="EC" id="1.5.1.5"/>
    </reaction>
</comment>
<keyword evidence="15" id="KW-1185">Reference proteome</keyword>
<protein>
    <recommendedName>
        <fullName evidence="11">Bifunctional protein FolD</fullName>
    </recommendedName>
    <domain>
        <recommendedName>
            <fullName evidence="11">Methylenetetrahydrofolate dehydrogenase</fullName>
            <ecNumber evidence="11">1.5.1.5</ecNumber>
        </recommendedName>
    </domain>
    <domain>
        <recommendedName>
            <fullName evidence="11">Methenyltetrahydrofolate cyclohydrolase</fullName>
            <ecNumber evidence="11">3.5.4.9</ecNumber>
        </recommendedName>
    </domain>
</protein>
<comment type="caution">
    <text evidence="11">Lacks conserved residue(s) required for the propagation of feature annotation.</text>
</comment>
<dbReference type="Gene3D" id="3.40.50.10860">
    <property type="entry name" value="Leucine Dehydrogenase, chain A, domain 1"/>
    <property type="match status" value="1"/>
</dbReference>
<keyword evidence="5 11" id="KW-0378">Hydrolase</keyword>
<keyword evidence="7 11" id="KW-0560">Oxidoreductase</keyword>
<comment type="pathway">
    <text evidence="1 11">One-carbon metabolism; tetrahydrofolate interconversion.</text>
</comment>
<keyword evidence="4 11" id="KW-0658">Purine biosynthesis</keyword>
<dbReference type="NCBIfam" id="NF008058">
    <property type="entry name" value="PRK10792.1"/>
    <property type="match status" value="1"/>
</dbReference>
<comment type="function">
    <text evidence="11">Catalyzes the oxidation of 5,10-methylenetetrahydrofolate to 5,10-methenyltetrahydrofolate and then the hydrolysis of 5,10-methenyltetrahydrofolate to 10-formyltetrahydrofolate.</text>
</comment>
<evidence type="ECO:0000256" key="5">
    <source>
        <dbReference type="ARBA" id="ARBA00022801"/>
    </source>
</evidence>
<dbReference type="RefSeq" id="WP_349216798.1">
    <property type="nucleotide sequence ID" value="NZ_JBBMFA010000105.1"/>
</dbReference>
<dbReference type="EC" id="3.5.4.9" evidence="11"/>
<accession>A0ABV1GHF3</accession>
<dbReference type="SUPFAM" id="SSF51735">
    <property type="entry name" value="NAD(P)-binding Rossmann-fold domains"/>
    <property type="match status" value="1"/>
</dbReference>
<evidence type="ECO:0000256" key="8">
    <source>
        <dbReference type="ARBA" id="ARBA00023102"/>
    </source>
</evidence>
<keyword evidence="3 11" id="KW-0028">Amino-acid biosynthesis</keyword>
<dbReference type="InterPro" id="IPR020631">
    <property type="entry name" value="THF_DH/CycHdrlase_NAD-bd_dom"/>
</dbReference>
<organism evidence="14 15">
    <name type="scientific">Ruthenibacterium intestinale</name>
    <dbReference type="NCBI Taxonomy" id="3133163"/>
    <lineage>
        <taxon>Bacteria</taxon>
        <taxon>Bacillati</taxon>
        <taxon>Bacillota</taxon>
        <taxon>Clostridia</taxon>
        <taxon>Eubacteriales</taxon>
        <taxon>Oscillospiraceae</taxon>
        <taxon>Ruthenibacterium</taxon>
    </lineage>
</organism>
<dbReference type="EC" id="1.5.1.5" evidence="11"/>
<comment type="similarity">
    <text evidence="11">Belongs to the tetrahydrofolate dehydrogenase/cyclohydrolase family.</text>
</comment>
<dbReference type="SUPFAM" id="SSF53223">
    <property type="entry name" value="Aminoacid dehydrogenase-like, N-terminal domain"/>
    <property type="match status" value="1"/>
</dbReference>
<dbReference type="Gene3D" id="3.40.50.720">
    <property type="entry name" value="NAD(P)-binding Rossmann-like Domain"/>
    <property type="match status" value="1"/>
</dbReference>
<feature type="binding site" evidence="11">
    <location>
        <begin position="164"/>
        <end position="166"/>
    </location>
    <ligand>
        <name>NADP(+)</name>
        <dbReference type="ChEBI" id="CHEBI:58349"/>
    </ligand>
</feature>
<evidence type="ECO:0000313" key="14">
    <source>
        <dbReference type="EMBL" id="MEQ2521287.1"/>
    </source>
</evidence>
<evidence type="ECO:0000256" key="2">
    <source>
        <dbReference type="ARBA" id="ARBA00022563"/>
    </source>
</evidence>
<name>A0ABV1GHF3_9FIRM</name>
<keyword evidence="8 11" id="KW-0368">Histidine biosynthesis</keyword>
<dbReference type="InterPro" id="IPR046346">
    <property type="entry name" value="Aminoacid_DH-like_N_sf"/>
</dbReference>
<comment type="catalytic activity">
    <reaction evidence="11">
        <text>(6R)-5,10-methenyltetrahydrofolate + H2O = (6R)-10-formyltetrahydrofolate + H(+)</text>
        <dbReference type="Rhea" id="RHEA:23700"/>
        <dbReference type="ChEBI" id="CHEBI:15377"/>
        <dbReference type="ChEBI" id="CHEBI:15378"/>
        <dbReference type="ChEBI" id="CHEBI:57455"/>
        <dbReference type="ChEBI" id="CHEBI:195366"/>
        <dbReference type="EC" id="3.5.4.9"/>
    </reaction>
</comment>
<dbReference type="PANTHER" id="PTHR48099:SF5">
    <property type="entry name" value="C-1-TETRAHYDROFOLATE SYNTHASE, CYTOPLASMIC"/>
    <property type="match status" value="1"/>
</dbReference>
<dbReference type="GO" id="GO:0004488">
    <property type="term" value="F:methylenetetrahydrofolate dehydrogenase (NADP+) activity"/>
    <property type="evidence" value="ECO:0007669"/>
    <property type="project" value="UniProtKB-EC"/>
</dbReference>
<evidence type="ECO:0000313" key="15">
    <source>
        <dbReference type="Proteomes" id="UP001477672"/>
    </source>
</evidence>
<comment type="subunit">
    <text evidence="11">Homodimer.</text>
</comment>
<dbReference type="PRINTS" id="PR00085">
    <property type="entry name" value="THFDHDRGNASE"/>
</dbReference>
<feature type="domain" description="Tetrahydrofolate dehydrogenase/cyclohydrolase NAD(P)-binding" evidence="13">
    <location>
        <begin position="138"/>
        <end position="280"/>
    </location>
</feature>
<evidence type="ECO:0000256" key="9">
    <source>
        <dbReference type="ARBA" id="ARBA00023167"/>
    </source>
</evidence>
<evidence type="ECO:0000256" key="10">
    <source>
        <dbReference type="ARBA" id="ARBA00023268"/>
    </source>
</evidence>
<gene>
    <name evidence="11 14" type="primary">folD</name>
    <name evidence="14" type="ORF">WMO24_12720</name>
</gene>
<evidence type="ECO:0000256" key="4">
    <source>
        <dbReference type="ARBA" id="ARBA00022755"/>
    </source>
</evidence>
<feature type="binding site" evidence="11">
    <location>
        <position position="230"/>
    </location>
    <ligand>
        <name>NADP(+)</name>
        <dbReference type="ChEBI" id="CHEBI:58349"/>
    </ligand>
</feature>
<evidence type="ECO:0000259" key="13">
    <source>
        <dbReference type="Pfam" id="PF02882"/>
    </source>
</evidence>